<dbReference type="OrthoDB" id="1109395at2"/>
<keyword evidence="2" id="KW-0812">Transmembrane</keyword>
<organism evidence="4 5">
    <name type="scientific">Sediminitomix flava</name>
    <dbReference type="NCBI Taxonomy" id="379075"/>
    <lineage>
        <taxon>Bacteria</taxon>
        <taxon>Pseudomonadati</taxon>
        <taxon>Bacteroidota</taxon>
        <taxon>Cytophagia</taxon>
        <taxon>Cytophagales</taxon>
        <taxon>Flammeovirgaceae</taxon>
        <taxon>Sediminitomix</taxon>
    </lineage>
</organism>
<dbReference type="GO" id="GO:0016791">
    <property type="term" value="F:phosphatase activity"/>
    <property type="evidence" value="ECO:0007669"/>
    <property type="project" value="TreeGrafter"/>
</dbReference>
<dbReference type="EMBL" id="QGDO01000001">
    <property type="protein sequence ID" value="PWJ45085.1"/>
    <property type="molecule type" value="Genomic_DNA"/>
</dbReference>
<dbReference type="PANTHER" id="PTHR43156">
    <property type="entry name" value="STAGE II SPORULATION PROTEIN E-RELATED"/>
    <property type="match status" value="1"/>
</dbReference>
<feature type="transmembrane region" description="Helical" evidence="2">
    <location>
        <begin position="124"/>
        <end position="143"/>
    </location>
</feature>
<evidence type="ECO:0000256" key="1">
    <source>
        <dbReference type="ARBA" id="ARBA00022801"/>
    </source>
</evidence>
<dbReference type="InterPro" id="IPR036457">
    <property type="entry name" value="PPM-type-like_dom_sf"/>
</dbReference>
<dbReference type="Proteomes" id="UP000245535">
    <property type="component" value="Unassembled WGS sequence"/>
</dbReference>
<comment type="caution">
    <text evidence="4">The sequence shown here is derived from an EMBL/GenBank/DDBJ whole genome shotgun (WGS) entry which is preliminary data.</text>
</comment>
<dbReference type="InterPro" id="IPR052016">
    <property type="entry name" value="Bact_Sigma-Reg"/>
</dbReference>
<keyword evidence="5" id="KW-1185">Reference proteome</keyword>
<dbReference type="PANTHER" id="PTHR43156:SF9">
    <property type="entry name" value="HAMP DOMAIN-CONTAINING PROTEIN"/>
    <property type="match status" value="1"/>
</dbReference>
<feature type="domain" description="PPM-type phosphatase" evidence="3">
    <location>
        <begin position="269"/>
        <end position="458"/>
    </location>
</feature>
<feature type="transmembrane region" description="Helical" evidence="2">
    <location>
        <begin position="81"/>
        <end position="104"/>
    </location>
</feature>
<dbReference type="Pfam" id="PF07228">
    <property type="entry name" value="SpoIIE"/>
    <property type="match status" value="1"/>
</dbReference>
<gene>
    <name evidence="4" type="ORF">BC781_1011489</name>
</gene>
<evidence type="ECO:0000313" key="5">
    <source>
        <dbReference type="Proteomes" id="UP000245535"/>
    </source>
</evidence>
<accession>A0A315ZHJ7</accession>
<dbReference type="RefSeq" id="WP_109616539.1">
    <property type="nucleotide sequence ID" value="NZ_QGDO01000001.1"/>
</dbReference>
<name>A0A315ZHJ7_SEDFL</name>
<dbReference type="InterPro" id="IPR001932">
    <property type="entry name" value="PPM-type_phosphatase-like_dom"/>
</dbReference>
<keyword evidence="1" id="KW-0378">Hydrolase</keyword>
<evidence type="ECO:0000259" key="3">
    <source>
        <dbReference type="Pfam" id="PF07228"/>
    </source>
</evidence>
<feature type="transmembrane region" description="Helical" evidence="2">
    <location>
        <begin position="50"/>
        <end position="69"/>
    </location>
</feature>
<feature type="transmembrane region" description="Helical" evidence="2">
    <location>
        <begin position="155"/>
        <end position="177"/>
    </location>
</feature>
<dbReference type="Gene3D" id="3.60.40.10">
    <property type="entry name" value="PPM-type phosphatase domain"/>
    <property type="match status" value="1"/>
</dbReference>
<feature type="transmembrane region" description="Helical" evidence="2">
    <location>
        <begin position="21"/>
        <end position="44"/>
    </location>
</feature>
<evidence type="ECO:0000313" key="4">
    <source>
        <dbReference type="EMBL" id="PWJ45085.1"/>
    </source>
</evidence>
<keyword evidence="2" id="KW-0472">Membrane</keyword>
<protein>
    <submittedName>
        <fullName evidence="4">Serine phosphatase RsbU (Regulator of sigma subunit)</fullName>
    </submittedName>
</protein>
<sequence length="463" mass="53065">MIVSIIDQLTNRFSDEVKLDAILVFFILFLSSSCSALYAGYYFFVGLRMVSLAFIYLSFFAGVIFYLYYERIDILISARLYGLVTLTGFSFITTFTGGVHSPLIAFQLITPIGVTLIAKRKESFYWSGLLMLWGGILILEESTEILHFSRDLPNVSYLGISCFIGLFIYIISIIWGYEIATEKYQGQINDKNHELYHQNVEIELQNQQLDVQNNRIISSINYAKKIQDAVLHYGNKIEDSFKDAFIFYRPRDIVSGDFFCIEHEENKKIVVAADCTGHGVPGAILSLVGMNLIRSIIHEKKVLSPDQILFHLRESLYHFLNQEKSQSRDGMDISICVVDDEYVEIASAKSTVYTIQNNTILSHKGDNISIGGLGEEYVQKAYQLERIERRKIDFIYMCSDGFQDQFGGPKDMKFMKKNFRNLLLTMYTRKGEEQLSDLEQTFKNWKGAEEQTDDILVLGFAPN</sequence>
<proteinExistence type="predicted"/>
<dbReference type="AlphaFoldDB" id="A0A315ZHJ7"/>
<keyword evidence="2" id="KW-1133">Transmembrane helix</keyword>
<reference evidence="4 5" key="1">
    <citation type="submission" date="2018-03" db="EMBL/GenBank/DDBJ databases">
        <title>Genomic Encyclopedia of Archaeal and Bacterial Type Strains, Phase II (KMG-II): from individual species to whole genera.</title>
        <authorList>
            <person name="Goeker M."/>
        </authorList>
    </citation>
    <scope>NUCLEOTIDE SEQUENCE [LARGE SCALE GENOMIC DNA]</scope>
    <source>
        <strain evidence="4 5">DSM 28229</strain>
    </source>
</reference>
<evidence type="ECO:0000256" key="2">
    <source>
        <dbReference type="SAM" id="Phobius"/>
    </source>
</evidence>